<keyword evidence="8" id="KW-0547">Nucleotide-binding</keyword>
<dbReference type="EMBL" id="CP002959">
    <property type="protein sequence ID" value="AFM12843.1"/>
    <property type="molecule type" value="Genomic_DNA"/>
</dbReference>
<keyword evidence="4" id="KW-0963">Cytoplasm</keyword>
<evidence type="ECO:0000256" key="8">
    <source>
        <dbReference type="ARBA" id="ARBA00022741"/>
    </source>
</evidence>
<dbReference type="EC" id="2.7.7.70" evidence="3"/>
<evidence type="ECO:0000256" key="4">
    <source>
        <dbReference type="ARBA" id="ARBA00022490"/>
    </source>
</evidence>
<dbReference type="Pfam" id="PF13242">
    <property type="entry name" value="Hydrolase_like"/>
    <property type="match status" value="1"/>
</dbReference>
<evidence type="ECO:0000256" key="10">
    <source>
        <dbReference type="ARBA" id="ARBA00022840"/>
    </source>
</evidence>
<evidence type="ECO:0000256" key="6">
    <source>
        <dbReference type="ARBA" id="ARBA00022695"/>
    </source>
</evidence>
<evidence type="ECO:0000259" key="14">
    <source>
        <dbReference type="Pfam" id="PF01467"/>
    </source>
</evidence>
<evidence type="ECO:0000256" key="9">
    <source>
        <dbReference type="ARBA" id="ARBA00022801"/>
    </source>
</evidence>
<comment type="similarity">
    <text evidence="2">Belongs to the GmhB family.</text>
</comment>
<dbReference type="SUPFAM" id="SSF52374">
    <property type="entry name" value="Nucleotidylyl transferase"/>
    <property type="match status" value="1"/>
</dbReference>
<evidence type="ECO:0000256" key="7">
    <source>
        <dbReference type="ARBA" id="ARBA00022723"/>
    </source>
</evidence>
<evidence type="ECO:0000256" key="5">
    <source>
        <dbReference type="ARBA" id="ARBA00022679"/>
    </source>
</evidence>
<proteinExistence type="inferred from homology"/>
<dbReference type="HOGENOM" id="CLU_833132_0_0_12"/>
<dbReference type="PANTHER" id="PTHR42891:SF1">
    <property type="entry name" value="D-GLYCERO-BETA-D-MANNO-HEPTOSE-1,7-BISPHOSPHATE 7-PHOSPHATASE"/>
    <property type="match status" value="1"/>
</dbReference>
<evidence type="ECO:0000256" key="3">
    <source>
        <dbReference type="ARBA" id="ARBA00012519"/>
    </source>
</evidence>
<accession>I4B6D6</accession>
<dbReference type="CDD" id="cd07503">
    <property type="entry name" value="HAD_HisB-N"/>
    <property type="match status" value="1"/>
</dbReference>
<dbReference type="NCBIfam" id="TIGR01662">
    <property type="entry name" value="HAD-SF-IIIA"/>
    <property type="match status" value="1"/>
</dbReference>
<dbReference type="SUPFAM" id="SSF56784">
    <property type="entry name" value="HAD-like"/>
    <property type="match status" value="1"/>
</dbReference>
<evidence type="ECO:0000256" key="11">
    <source>
        <dbReference type="ARBA" id="ARBA00023277"/>
    </source>
</evidence>
<dbReference type="PANTHER" id="PTHR42891">
    <property type="entry name" value="D-GLYCERO-BETA-D-MANNO-HEPTOSE-1,7-BISPHOSPHATE 7-PHOSPHATASE"/>
    <property type="match status" value="1"/>
</dbReference>
<dbReference type="GO" id="GO:0005524">
    <property type="term" value="F:ATP binding"/>
    <property type="evidence" value="ECO:0007669"/>
    <property type="project" value="UniProtKB-KW"/>
</dbReference>
<dbReference type="AlphaFoldDB" id="I4B6D6"/>
<organism evidence="15 16">
    <name type="scientific">Turneriella parva (strain ATCC BAA-1111 / DSM 21527 / NCTC 11395 / H)</name>
    <name type="common">Leptospira parva</name>
    <dbReference type="NCBI Taxonomy" id="869212"/>
    <lineage>
        <taxon>Bacteria</taxon>
        <taxon>Pseudomonadati</taxon>
        <taxon>Spirochaetota</taxon>
        <taxon>Spirochaetia</taxon>
        <taxon>Leptospirales</taxon>
        <taxon>Leptospiraceae</taxon>
        <taxon>Turneriella</taxon>
    </lineage>
</organism>
<dbReference type="Pfam" id="PF01467">
    <property type="entry name" value="CTP_transf_like"/>
    <property type="match status" value="1"/>
</dbReference>
<reference evidence="15 16" key="1">
    <citation type="submission" date="2012-06" db="EMBL/GenBank/DDBJ databases">
        <title>The complete chromosome of genome of Turneriella parva DSM 21527.</title>
        <authorList>
            <consortium name="US DOE Joint Genome Institute (JGI-PGF)"/>
            <person name="Lucas S."/>
            <person name="Han J."/>
            <person name="Lapidus A."/>
            <person name="Bruce D."/>
            <person name="Goodwin L."/>
            <person name="Pitluck S."/>
            <person name="Peters L."/>
            <person name="Kyrpides N."/>
            <person name="Mavromatis K."/>
            <person name="Ivanova N."/>
            <person name="Mikhailova N."/>
            <person name="Chertkov O."/>
            <person name="Detter J.C."/>
            <person name="Tapia R."/>
            <person name="Han C."/>
            <person name="Land M."/>
            <person name="Hauser L."/>
            <person name="Markowitz V."/>
            <person name="Cheng J.-F."/>
            <person name="Hugenholtz P."/>
            <person name="Woyke T."/>
            <person name="Wu D."/>
            <person name="Gronow S."/>
            <person name="Wellnitz S."/>
            <person name="Brambilla E."/>
            <person name="Klenk H.-P."/>
            <person name="Eisen J.A."/>
        </authorList>
    </citation>
    <scope>NUCLEOTIDE SEQUENCE [LARGE SCALE GENOMIC DNA]</scope>
    <source>
        <strain evidence="16">ATCC BAA-1111 / DSM 21527 / NCTC 11395 / H</strain>
    </source>
</reference>
<evidence type="ECO:0000256" key="1">
    <source>
        <dbReference type="ARBA" id="ARBA00004496"/>
    </source>
</evidence>
<dbReference type="OrthoDB" id="9802794at2"/>
<comment type="catalytic activity">
    <reaction evidence="13">
        <text>D-glycero-beta-D-manno-heptose 1-phosphate + ATP + H(+) = ADP-D-glycero-beta-D-manno-heptose + diphosphate</text>
        <dbReference type="Rhea" id="RHEA:27465"/>
        <dbReference type="ChEBI" id="CHEBI:15378"/>
        <dbReference type="ChEBI" id="CHEBI:30616"/>
        <dbReference type="ChEBI" id="CHEBI:33019"/>
        <dbReference type="ChEBI" id="CHEBI:59967"/>
        <dbReference type="ChEBI" id="CHEBI:61593"/>
        <dbReference type="EC" id="2.7.7.70"/>
    </reaction>
</comment>
<dbReference type="NCBIfam" id="TIGR01656">
    <property type="entry name" value="Histidinol-ppas"/>
    <property type="match status" value="1"/>
</dbReference>
<dbReference type="GO" id="GO:0005737">
    <property type="term" value="C:cytoplasm"/>
    <property type="evidence" value="ECO:0007669"/>
    <property type="project" value="UniProtKB-SubCell"/>
</dbReference>
<dbReference type="Gene3D" id="3.40.50.1000">
    <property type="entry name" value="HAD superfamily/HAD-like"/>
    <property type="match status" value="1"/>
</dbReference>
<dbReference type="InterPro" id="IPR014729">
    <property type="entry name" value="Rossmann-like_a/b/a_fold"/>
</dbReference>
<keyword evidence="16" id="KW-1185">Reference proteome</keyword>
<protein>
    <recommendedName>
        <fullName evidence="3">D-glycero-beta-D-manno-heptose 1-phosphate adenylyltransferase</fullName>
        <ecNumber evidence="3">2.7.7.70</ecNumber>
    </recommendedName>
    <alternativeName>
        <fullName evidence="12">D,D-heptose 1,7-bisphosphate phosphatase</fullName>
    </alternativeName>
</protein>
<dbReference type="GO" id="GO:0016779">
    <property type="term" value="F:nucleotidyltransferase activity"/>
    <property type="evidence" value="ECO:0007669"/>
    <property type="project" value="UniProtKB-KW"/>
</dbReference>
<dbReference type="PATRIC" id="fig|869212.3.peg.2211"/>
<keyword evidence="7" id="KW-0479">Metal-binding</keyword>
<dbReference type="GO" id="GO:0046872">
    <property type="term" value="F:metal ion binding"/>
    <property type="evidence" value="ECO:0007669"/>
    <property type="project" value="UniProtKB-KW"/>
</dbReference>
<dbReference type="GO" id="GO:0016791">
    <property type="term" value="F:phosphatase activity"/>
    <property type="evidence" value="ECO:0007669"/>
    <property type="project" value="InterPro"/>
</dbReference>
<evidence type="ECO:0000256" key="2">
    <source>
        <dbReference type="ARBA" id="ARBA00005628"/>
    </source>
</evidence>
<evidence type="ECO:0000256" key="12">
    <source>
        <dbReference type="ARBA" id="ARBA00031828"/>
    </source>
</evidence>
<name>I4B6D6_TURPD</name>
<evidence type="ECO:0000256" key="13">
    <source>
        <dbReference type="ARBA" id="ARBA00047428"/>
    </source>
</evidence>
<dbReference type="InterPro" id="IPR004821">
    <property type="entry name" value="Cyt_trans-like"/>
</dbReference>
<keyword evidence="9" id="KW-0378">Hydrolase</keyword>
<keyword evidence="6" id="KW-0548">Nucleotidyltransferase</keyword>
<gene>
    <name evidence="15" type="ordered locus">Turpa_2198</name>
</gene>
<dbReference type="InterPro" id="IPR036412">
    <property type="entry name" value="HAD-like_sf"/>
</dbReference>
<keyword evidence="5" id="KW-0808">Transferase</keyword>
<evidence type="ECO:0000313" key="15">
    <source>
        <dbReference type="EMBL" id="AFM12843.1"/>
    </source>
</evidence>
<comment type="subcellular location">
    <subcellularLocation>
        <location evidence="1">Cytoplasm</location>
    </subcellularLocation>
</comment>
<dbReference type="NCBIfam" id="TIGR00125">
    <property type="entry name" value="cyt_tran_rel"/>
    <property type="match status" value="1"/>
</dbReference>
<dbReference type="GO" id="GO:0016773">
    <property type="term" value="F:phosphotransferase activity, alcohol group as acceptor"/>
    <property type="evidence" value="ECO:0007669"/>
    <property type="project" value="InterPro"/>
</dbReference>
<dbReference type="Gene3D" id="3.40.50.620">
    <property type="entry name" value="HUPs"/>
    <property type="match status" value="1"/>
</dbReference>
<evidence type="ECO:0000313" key="16">
    <source>
        <dbReference type="Proteomes" id="UP000006048"/>
    </source>
</evidence>
<dbReference type="KEGG" id="tpx:Turpa_2198"/>
<feature type="domain" description="Cytidyltransferase-like" evidence="14">
    <location>
        <begin position="240"/>
        <end position="365"/>
    </location>
</feature>
<keyword evidence="10" id="KW-0067">ATP-binding</keyword>
<sequence>MPESKTAVGASCDRSPPCAEWRQAIIGFVAVMISTSSYTVILDRDKTINEDPGYLNDPAKVSLMPRAAEGIRLLNSFGIAIFVATNQSGVSRGLISEPQLLAVNDRISALLAAEGAKVGEFFVCPHGDADACDCRKPKPGLIEQIITRHGAVPARTFLVGDRARDLECGAAMGMRGILVGSEETVVPENCVYRASDLHDAASFILEVIFEEHAASHFYENRDKFLPELERVRAAGKKVVFTNGCFDLLHSGHVQLLAQARALGDYLVLGLNSDRSVSALKGPARPVNSERDRARILAQLPYIDAVVVFDEDTPIELMKAIQPDIQVKGGDYVKEKLPEYEVMRAMGKEIVILPFRKGYSTTSILQRGGKA</sequence>
<dbReference type="STRING" id="869212.Turpa_2198"/>
<keyword evidence="11" id="KW-0119">Carbohydrate metabolism</keyword>
<dbReference type="InterPro" id="IPR011914">
    <property type="entry name" value="RfaE_dom_II"/>
</dbReference>
<dbReference type="InterPro" id="IPR004446">
    <property type="entry name" value="Heptose_bisP_phosphatase"/>
</dbReference>
<dbReference type="RefSeq" id="WP_014803349.1">
    <property type="nucleotide sequence ID" value="NC_018020.1"/>
</dbReference>
<dbReference type="InterPro" id="IPR006543">
    <property type="entry name" value="Histidinol-phos"/>
</dbReference>
<dbReference type="InterPro" id="IPR023214">
    <property type="entry name" value="HAD_sf"/>
</dbReference>
<dbReference type="GO" id="GO:0005975">
    <property type="term" value="P:carbohydrate metabolic process"/>
    <property type="evidence" value="ECO:0007669"/>
    <property type="project" value="InterPro"/>
</dbReference>
<dbReference type="Proteomes" id="UP000006048">
    <property type="component" value="Chromosome"/>
</dbReference>
<dbReference type="NCBIfam" id="TIGR02199">
    <property type="entry name" value="rfaE_dom_II"/>
    <property type="match status" value="1"/>
</dbReference>
<dbReference type="InterPro" id="IPR006549">
    <property type="entry name" value="HAD-SF_hydro_IIIA"/>
</dbReference>